<evidence type="ECO:0000313" key="2">
    <source>
        <dbReference type="Proteomes" id="UP000016023"/>
    </source>
</evidence>
<sequence length="232" mass="26838">MSFFTIEQIIEMGKSIFLILSTLLVGCATTPRYVVLNKQQSMFCNSEEIKELNYLACLAIGRGTERKELDSIYIYHVRICTTPLSWTNDSIISHYKFVDEDFDEAVFFKYLSPSSWVYNGFWGLRKEKRYPYTHTFVFDKNKRYAGFVSAQWFKGRSWAKQIVPPAALIKELENDSLTGLFALGIYGISNGNRNTIFATTRNGDIKAFSYNDSITLEKLTLKEFGEKYIMKK</sequence>
<dbReference type="AlphaFoldDB" id="H1PZU5"/>
<name>H1PZU5_9BACT</name>
<protein>
    <submittedName>
        <fullName evidence="1">Uncharacterized protein</fullName>
    </submittedName>
</protein>
<comment type="caution">
    <text evidence="1">The sequence shown here is derived from an EMBL/GenBank/DDBJ whole genome shotgun (WGS) entry which is preliminary data.</text>
</comment>
<dbReference type="HOGENOM" id="CLU_1260495_0_0_10"/>
<accession>H1PZU5</accession>
<organism evidence="1 2">
    <name type="scientific">Prevotella micans F0438</name>
    <dbReference type="NCBI Taxonomy" id="883158"/>
    <lineage>
        <taxon>Bacteria</taxon>
        <taxon>Pseudomonadati</taxon>
        <taxon>Bacteroidota</taxon>
        <taxon>Bacteroidia</taxon>
        <taxon>Bacteroidales</taxon>
        <taxon>Prevotellaceae</taxon>
        <taxon>Prevotella</taxon>
    </lineage>
</organism>
<dbReference type="Proteomes" id="UP000016023">
    <property type="component" value="Unassembled WGS sequence"/>
</dbReference>
<gene>
    <name evidence="1" type="ORF">HMPREF9140_00183</name>
</gene>
<dbReference type="RefSeq" id="WP_006951111.1">
    <property type="nucleotide sequence ID" value="NZ_JH594521.1"/>
</dbReference>
<proteinExistence type="predicted"/>
<dbReference type="STRING" id="883158.HMPREF9140_00183"/>
<evidence type="ECO:0000313" key="1">
    <source>
        <dbReference type="EMBL" id="EHO74625.1"/>
    </source>
</evidence>
<dbReference type="PATRIC" id="fig|883158.3.peg.194"/>
<reference evidence="1 2" key="1">
    <citation type="submission" date="2011-12" db="EMBL/GenBank/DDBJ databases">
        <title>The Genome Sequence of Prevotella micans F0438.</title>
        <authorList>
            <consortium name="The Broad Institute Genome Sequencing Platform"/>
            <person name="Earl A."/>
            <person name="Ward D."/>
            <person name="Feldgarden M."/>
            <person name="Gevers D."/>
            <person name="Izard J."/>
            <person name="Baranova O.V."/>
            <person name="Blanton J.M."/>
            <person name="Wade W.G."/>
            <person name="Dewhirst F.E."/>
            <person name="Young S.K."/>
            <person name="Zeng Q."/>
            <person name="Gargeya S."/>
            <person name="Fitzgerald M."/>
            <person name="Haas B."/>
            <person name="Abouelleil A."/>
            <person name="Alvarado L."/>
            <person name="Arachchi H.M."/>
            <person name="Berlin A."/>
            <person name="Chapman S.B."/>
            <person name="Gearin G."/>
            <person name="Goldberg J."/>
            <person name="Griggs A."/>
            <person name="Gujja S."/>
            <person name="Hansen M."/>
            <person name="Heiman D."/>
            <person name="Howarth C."/>
            <person name="Larimer J."/>
            <person name="Lui A."/>
            <person name="MacDonald P.J.P."/>
            <person name="McCowen C."/>
            <person name="Montmayeur A."/>
            <person name="Murphy C."/>
            <person name="Neiman D."/>
            <person name="Pearson M."/>
            <person name="Priest M."/>
            <person name="Roberts A."/>
            <person name="Saif S."/>
            <person name="Shea T."/>
            <person name="Sisk P."/>
            <person name="Stolte C."/>
            <person name="Sykes S."/>
            <person name="Wortman J."/>
            <person name="Nusbaum C."/>
            <person name="Birren B."/>
        </authorList>
    </citation>
    <scope>NUCLEOTIDE SEQUENCE [LARGE SCALE GENOMIC DNA]</scope>
    <source>
        <strain evidence="1 2">F0438</strain>
    </source>
</reference>
<dbReference type="EMBL" id="AGWK01000005">
    <property type="protein sequence ID" value="EHO74625.1"/>
    <property type="molecule type" value="Genomic_DNA"/>
</dbReference>
<keyword evidence="2" id="KW-1185">Reference proteome</keyword>